<dbReference type="OMA" id="MMMESEV"/>
<keyword evidence="2" id="KW-0372">Hormone</keyword>
<evidence type="ECO:0000256" key="4">
    <source>
        <dbReference type="ARBA" id="ARBA00023157"/>
    </source>
</evidence>
<evidence type="ECO:0000313" key="5">
    <source>
        <dbReference type="Proteomes" id="UP000189703"/>
    </source>
</evidence>
<comment type="similarity">
    <text evidence="1">Belongs to the plant rapid alkalinization factor (RALF) family.</text>
</comment>
<dbReference type="OrthoDB" id="1863600at2759"/>
<dbReference type="PANTHER" id="PTHR33136">
    <property type="entry name" value="RAPID ALKALINIZATION FACTOR-LIKE"/>
    <property type="match status" value="1"/>
</dbReference>
<evidence type="ECO:0000256" key="2">
    <source>
        <dbReference type="ARBA" id="ARBA00022702"/>
    </source>
</evidence>
<dbReference type="STRING" id="4432.A0A1U7YN69"/>
<gene>
    <name evidence="6" type="primary">LOC104585979</name>
</gene>
<organism evidence="5 6">
    <name type="scientific">Nelumbo nucifera</name>
    <name type="common">Sacred lotus</name>
    <dbReference type="NCBI Taxonomy" id="4432"/>
    <lineage>
        <taxon>Eukaryota</taxon>
        <taxon>Viridiplantae</taxon>
        <taxon>Streptophyta</taxon>
        <taxon>Embryophyta</taxon>
        <taxon>Tracheophyta</taxon>
        <taxon>Spermatophyta</taxon>
        <taxon>Magnoliopsida</taxon>
        <taxon>Proteales</taxon>
        <taxon>Nelumbonaceae</taxon>
        <taxon>Nelumbo</taxon>
    </lineage>
</organism>
<dbReference type="GO" id="GO:0005179">
    <property type="term" value="F:hormone activity"/>
    <property type="evidence" value="ECO:0007669"/>
    <property type="project" value="UniProtKB-KW"/>
</dbReference>
<dbReference type="InterPro" id="IPR008801">
    <property type="entry name" value="RALF"/>
</dbReference>
<dbReference type="KEGG" id="nnu:104585979"/>
<dbReference type="eggNOG" id="ENOG502S5XY">
    <property type="taxonomic scope" value="Eukaryota"/>
</dbReference>
<keyword evidence="5" id="KW-1185">Reference proteome</keyword>
<dbReference type="GeneID" id="104585979"/>
<name>A0A1U7YN69_NELNU</name>
<reference evidence="6" key="1">
    <citation type="submission" date="2025-08" db="UniProtKB">
        <authorList>
            <consortium name="RefSeq"/>
        </authorList>
    </citation>
    <scope>IDENTIFICATION</scope>
</reference>
<proteinExistence type="inferred from homology"/>
<evidence type="ECO:0000256" key="1">
    <source>
        <dbReference type="ARBA" id="ARBA00009178"/>
    </source>
</evidence>
<dbReference type="GO" id="GO:0019722">
    <property type="term" value="P:calcium-mediated signaling"/>
    <property type="evidence" value="ECO:0000318"/>
    <property type="project" value="GO_Central"/>
</dbReference>
<dbReference type="PANTHER" id="PTHR33136:SF89">
    <property type="entry name" value="PROTEIN RALF-LIKE 19"/>
    <property type="match status" value="1"/>
</dbReference>
<evidence type="ECO:0000313" key="6">
    <source>
        <dbReference type="RefSeq" id="XP_010241351.1"/>
    </source>
</evidence>
<dbReference type="AlphaFoldDB" id="A0A1U7YN69"/>
<dbReference type="Proteomes" id="UP000189703">
    <property type="component" value="Unplaced"/>
</dbReference>
<keyword evidence="4" id="KW-1015">Disulfide bond</keyword>
<evidence type="ECO:0000256" key="3">
    <source>
        <dbReference type="ARBA" id="ARBA00022729"/>
    </source>
</evidence>
<accession>A0A1U7YN69</accession>
<keyword evidence="3" id="KW-0732">Signal</keyword>
<dbReference type="RefSeq" id="XP_010241351.1">
    <property type="nucleotide sequence ID" value="XM_010243049.1"/>
</dbReference>
<protein>
    <submittedName>
        <fullName evidence="6">Rapid alkalinization factor-like</fullName>
    </submittedName>
</protein>
<sequence>MALRLSQLVLLLLGLALVAESSSADAYRGPTHSGGSARWDEDLFAAPGTCNGQIGECIDEEEEMMMTEIVDGRRPRILFKTNKFISYEALKKNKVPCPRPGDSYYDCRKSKTVNPYRRGCSVITYCQRIII</sequence>
<dbReference type="Pfam" id="PF05498">
    <property type="entry name" value="RALF"/>
    <property type="match status" value="1"/>
</dbReference>